<proteinExistence type="predicted"/>
<comment type="caution">
    <text evidence="9">The sequence shown here is derived from an EMBL/GenBank/DDBJ whole genome shotgun (WGS) entry which is preliminary data.</text>
</comment>
<dbReference type="InterPro" id="IPR000014">
    <property type="entry name" value="PAS"/>
</dbReference>
<evidence type="ECO:0000313" key="10">
    <source>
        <dbReference type="Proteomes" id="UP001271769"/>
    </source>
</evidence>
<dbReference type="EMBL" id="JAXCLX010000001">
    <property type="protein sequence ID" value="MDY0870377.1"/>
    <property type="molecule type" value="Genomic_DNA"/>
</dbReference>
<dbReference type="Pfam" id="PF13426">
    <property type="entry name" value="PAS_9"/>
    <property type="match status" value="2"/>
</dbReference>
<evidence type="ECO:0000256" key="3">
    <source>
        <dbReference type="ARBA" id="ARBA00022553"/>
    </source>
</evidence>
<dbReference type="SUPFAM" id="SSF55785">
    <property type="entry name" value="PYP-like sensor domain (PAS domain)"/>
    <property type="match status" value="2"/>
</dbReference>
<feature type="domain" description="PAS" evidence="7">
    <location>
        <begin position="1"/>
        <end position="41"/>
    </location>
</feature>
<dbReference type="EC" id="2.7.13.3" evidence="2"/>
<dbReference type="Proteomes" id="UP001271769">
    <property type="component" value="Unassembled WGS sequence"/>
</dbReference>
<dbReference type="InterPro" id="IPR036097">
    <property type="entry name" value="HisK_dim/P_sf"/>
</dbReference>
<dbReference type="InterPro" id="IPR003661">
    <property type="entry name" value="HisK_dim/P_dom"/>
</dbReference>
<dbReference type="PROSITE" id="PS50113">
    <property type="entry name" value="PAC"/>
    <property type="match status" value="1"/>
</dbReference>
<protein>
    <recommendedName>
        <fullName evidence="2">histidine kinase</fullName>
        <ecNumber evidence="2">2.7.13.3</ecNumber>
    </recommendedName>
</protein>
<dbReference type="SMART" id="SM00388">
    <property type="entry name" value="HisKA"/>
    <property type="match status" value="1"/>
</dbReference>
<keyword evidence="5" id="KW-0418">Kinase</keyword>
<keyword evidence="4" id="KW-0808">Transferase</keyword>
<dbReference type="Gene3D" id="3.30.565.10">
    <property type="entry name" value="Histidine kinase-like ATPase, C-terminal domain"/>
    <property type="match status" value="1"/>
</dbReference>
<dbReference type="RefSeq" id="WP_320498572.1">
    <property type="nucleotide sequence ID" value="NZ_JAXCLX010000001.1"/>
</dbReference>
<dbReference type="SMART" id="SM00091">
    <property type="entry name" value="PAS"/>
    <property type="match status" value="2"/>
</dbReference>
<feature type="domain" description="PAC" evidence="8">
    <location>
        <begin position="195"/>
        <end position="245"/>
    </location>
</feature>
<evidence type="ECO:0000259" key="6">
    <source>
        <dbReference type="PROSITE" id="PS50109"/>
    </source>
</evidence>
<organism evidence="9 10">
    <name type="scientific">Dongia rigui</name>
    <dbReference type="NCBI Taxonomy" id="940149"/>
    <lineage>
        <taxon>Bacteria</taxon>
        <taxon>Pseudomonadati</taxon>
        <taxon>Pseudomonadota</taxon>
        <taxon>Alphaproteobacteria</taxon>
        <taxon>Rhodospirillales</taxon>
        <taxon>Dongiaceae</taxon>
        <taxon>Dongia</taxon>
    </lineage>
</organism>
<gene>
    <name evidence="9" type="ORF">SMD31_00500</name>
</gene>
<dbReference type="CDD" id="cd00130">
    <property type="entry name" value="PAS"/>
    <property type="match status" value="2"/>
</dbReference>
<dbReference type="PROSITE" id="PS50109">
    <property type="entry name" value="HIS_KIN"/>
    <property type="match status" value="1"/>
</dbReference>
<evidence type="ECO:0000256" key="5">
    <source>
        <dbReference type="ARBA" id="ARBA00022777"/>
    </source>
</evidence>
<feature type="domain" description="Histidine kinase" evidence="6">
    <location>
        <begin position="263"/>
        <end position="483"/>
    </location>
</feature>
<evidence type="ECO:0000313" key="9">
    <source>
        <dbReference type="EMBL" id="MDY0870377.1"/>
    </source>
</evidence>
<dbReference type="InterPro" id="IPR005467">
    <property type="entry name" value="His_kinase_dom"/>
</dbReference>
<dbReference type="Pfam" id="PF00512">
    <property type="entry name" value="HisKA"/>
    <property type="match status" value="1"/>
</dbReference>
<dbReference type="InterPro" id="IPR004358">
    <property type="entry name" value="Sig_transdc_His_kin-like_C"/>
</dbReference>
<evidence type="ECO:0000259" key="7">
    <source>
        <dbReference type="PROSITE" id="PS50112"/>
    </source>
</evidence>
<dbReference type="Pfam" id="PF02518">
    <property type="entry name" value="HATPase_c"/>
    <property type="match status" value="1"/>
</dbReference>
<dbReference type="PROSITE" id="PS50112">
    <property type="entry name" value="PAS"/>
    <property type="match status" value="2"/>
</dbReference>
<keyword evidence="3" id="KW-0597">Phosphoprotein</keyword>
<name>A0ABU5DSK5_9PROT</name>
<reference evidence="9 10" key="1">
    <citation type="journal article" date="2013" name="Antonie Van Leeuwenhoek">
        <title>Dongia rigui sp. nov., isolated from freshwater of a large wetland in Korea.</title>
        <authorList>
            <person name="Baik K.S."/>
            <person name="Hwang Y.M."/>
            <person name="Choi J.S."/>
            <person name="Kwon J."/>
            <person name="Seong C.N."/>
        </authorList>
    </citation>
    <scope>NUCLEOTIDE SEQUENCE [LARGE SCALE GENOMIC DNA]</scope>
    <source>
        <strain evidence="9 10">04SU4-P</strain>
    </source>
</reference>
<evidence type="ECO:0000256" key="1">
    <source>
        <dbReference type="ARBA" id="ARBA00000085"/>
    </source>
</evidence>
<dbReference type="SUPFAM" id="SSF47384">
    <property type="entry name" value="Homodimeric domain of signal transducing histidine kinase"/>
    <property type="match status" value="1"/>
</dbReference>
<dbReference type="Gene3D" id="1.10.287.130">
    <property type="match status" value="1"/>
</dbReference>
<evidence type="ECO:0000259" key="8">
    <source>
        <dbReference type="PROSITE" id="PS50113"/>
    </source>
</evidence>
<dbReference type="InterPro" id="IPR000700">
    <property type="entry name" value="PAS-assoc_C"/>
</dbReference>
<feature type="domain" description="PAS" evidence="7">
    <location>
        <begin position="117"/>
        <end position="169"/>
    </location>
</feature>
<dbReference type="NCBIfam" id="TIGR00229">
    <property type="entry name" value="sensory_box"/>
    <property type="match status" value="1"/>
</dbReference>
<comment type="catalytic activity">
    <reaction evidence="1">
        <text>ATP + protein L-histidine = ADP + protein N-phospho-L-histidine.</text>
        <dbReference type="EC" id="2.7.13.3"/>
    </reaction>
</comment>
<dbReference type="InterPro" id="IPR003594">
    <property type="entry name" value="HATPase_dom"/>
</dbReference>
<dbReference type="PANTHER" id="PTHR43047:SF63">
    <property type="entry name" value="HISTIDINE KINASE"/>
    <property type="match status" value="1"/>
</dbReference>
<dbReference type="PRINTS" id="PR00344">
    <property type="entry name" value="BCTRLSENSOR"/>
</dbReference>
<dbReference type="InterPro" id="IPR036890">
    <property type="entry name" value="HATPase_C_sf"/>
</dbReference>
<evidence type="ECO:0000256" key="4">
    <source>
        <dbReference type="ARBA" id="ARBA00022679"/>
    </source>
</evidence>
<dbReference type="SMART" id="SM00387">
    <property type="entry name" value="HATPase_c"/>
    <property type="match status" value="1"/>
</dbReference>
<evidence type="ECO:0000256" key="2">
    <source>
        <dbReference type="ARBA" id="ARBA00012438"/>
    </source>
</evidence>
<accession>A0ABU5DSK5</accession>
<dbReference type="SUPFAM" id="SSF55874">
    <property type="entry name" value="ATPase domain of HSP90 chaperone/DNA topoisomerase II/histidine kinase"/>
    <property type="match status" value="1"/>
</dbReference>
<sequence>MLIVGGAAGATILIRPSGRIVLPNDDAARLFRYRPEELIGRGIDEILPQIGQLLEQLPAKSDRALRWRQIAGRARNGRALDLRIACRVIRLERKSFIAVSLDDAAPARRMRQQLRATRDYLAKIVELSDDGIVSVTTDGTIKIFSQGAERMFGYAAAEVVGHKLDMLLPINLRAPHARHMADFVASKGQTRRMGQRAEVLARRKSGETFPVDASIMHFTADGSTILTAILRDVSERARAESAMREAKRHAELANRAKSEFLANMSHELRTPLNAIIGFAEVMQRETFGPLGSARYRTYCADIHHAGTHLLSVINDVLDVAKIEAGRLLAHDDDVDVRGVILACVQMVRQRANDAGLYLVVDVAPDLPPLHADERLLKQMLLNLLSNAVKFTPHGGITVVARRAATGELLIEVKDTGIGIAAADIPKAMQAFGQIDSTFNRKFGGTGLGLHLVRNMVELQGGALQLESTPAQGTTARLVFGSDRLVTIQPSIKQARASTP</sequence>
<dbReference type="InterPro" id="IPR035965">
    <property type="entry name" value="PAS-like_dom_sf"/>
</dbReference>
<dbReference type="Gene3D" id="3.30.450.20">
    <property type="entry name" value="PAS domain"/>
    <property type="match status" value="2"/>
</dbReference>
<dbReference type="PANTHER" id="PTHR43047">
    <property type="entry name" value="TWO-COMPONENT HISTIDINE PROTEIN KINASE"/>
    <property type="match status" value="1"/>
</dbReference>
<dbReference type="CDD" id="cd00082">
    <property type="entry name" value="HisKA"/>
    <property type="match status" value="1"/>
</dbReference>
<keyword evidence="10" id="KW-1185">Reference proteome</keyword>